<evidence type="ECO:0000313" key="2">
    <source>
        <dbReference type="EMBL" id="MBE1531855.1"/>
    </source>
</evidence>
<reference evidence="2 3" key="1">
    <citation type="submission" date="2020-10" db="EMBL/GenBank/DDBJ databases">
        <title>Sequencing the genomes of 1000 actinobacteria strains.</title>
        <authorList>
            <person name="Klenk H.-P."/>
        </authorList>
    </citation>
    <scope>NUCLEOTIDE SEQUENCE [LARGE SCALE GENOMIC DNA]</scope>
    <source>
        <strain evidence="2 3">DSM 46744</strain>
    </source>
</reference>
<dbReference type="Proteomes" id="UP000627838">
    <property type="component" value="Unassembled WGS sequence"/>
</dbReference>
<gene>
    <name evidence="2" type="ORF">H4W34_001688</name>
</gene>
<keyword evidence="3" id="KW-1185">Reference proteome</keyword>
<evidence type="ECO:0000313" key="3">
    <source>
        <dbReference type="Proteomes" id="UP000627838"/>
    </source>
</evidence>
<comment type="caution">
    <text evidence="2">The sequence shown here is derived from an EMBL/GenBank/DDBJ whole genome shotgun (WGS) entry which is preliminary data.</text>
</comment>
<organism evidence="2 3">
    <name type="scientific">Actinomadura algeriensis</name>
    <dbReference type="NCBI Taxonomy" id="1679523"/>
    <lineage>
        <taxon>Bacteria</taxon>
        <taxon>Bacillati</taxon>
        <taxon>Actinomycetota</taxon>
        <taxon>Actinomycetes</taxon>
        <taxon>Streptosporangiales</taxon>
        <taxon>Thermomonosporaceae</taxon>
        <taxon>Actinomadura</taxon>
    </lineage>
</organism>
<dbReference type="EMBL" id="JADBDZ010000001">
    <property type="protein sequence ID" value="MBE1531855.1"/>
    <property type="molecule type" value="Genomic_DNA"/>
</dbReference>
<protein>
    <recommendedName>
        <fullName evidence="4">Small EDRK-rich factor-like N-terminal domain-containing protein</fullName>
    </recommendedName>
</protein>
<feature type="region of interest" description="Disordered" evidence="1">
    <location>
        <begin position="1"/>
        <end position="64"/>
    </location>
</feature>
<dbReference type="Pfam" id="PF19756">
    <property type="entry name" value="DUF6243"/>
    <property type="match status" value="1"/>
</dbReference>
<accession>A0ABR9JP22</accession>
<dbReference type="InterPro" id="IPR046210">
    <property type="entry name" value="DUF6243"/>
</dbReference>
<evidence type="ECO:0000256" key="1">
    <source>
        <dbReference type="SAM" id="MobiDB-lite"/>
    </source>
</evidence>
<sequence length="64" mass="7150">MAKGRNNMLGVGGQRKNVSRRALRGDAPQAAGNADEQAARKRDLLAKMRERNEERTAEAERNEE</sequence>
<evidence type="ECO:0008006" key="4">
    <source>
        <dbReference type="Google" id="ProtNLM"/>
    </source>
</evidence>
<dbReference type="RefSeq" id="WP_192758647.1">
    <property type="nucleotide sequence ID" value="NZ_JADBDZ010000001.1"/>
</dbReference>
<feature type="compositionally biased region" description="Basic and acidic residues" evidence="1">
    <location>
        <begin position="37"/>
        <end position="64"/>
    </location>
</feature>
<proteinExistence type="predicted"/>
<name>A0ABR9JP22_9ACTN</name>